<dbReference type="Pfam" id="PF09608">
    <property type="entry name" value="Alph_Pro_TM"/>
    <property type="match status" value="1"/>
</dbReference>
<proteinExistence type="predicted"/>
<dbReference type="InterPro" id="IPR019088">
    <property type="entry name" value="CHP02186-rel_TM"/>
</dbReference>
<evidence type="ECO:0000313" key="2">
    <source>
        <dbReference type="EMBL" id="NVD26330.1"/>
    </source>
</evidence>
<keyword evidence="1" id="KW-0472">Membrane</keyword>
<organism evidence="2 3">
    <name type="scientific">Parasphingorhabdus flavimaris</name>
    <dbReference type="NCBI Taxonomy" id="266812"/>
    <lineage>
        <taxon>Bacteria</taxon>
        <taxon>Pseudomonadati</taxon>
        <taxon>Pseudomonadota</taxon>
        <taxon>Alphaproteobacteria</taxon>
        <taxon>Sphingomonadales</taxon>
        <taxon>Sphingomonadaceae</taxon>
        <taxon>Parasphingorhabdus</taxon>
    </lineage>
</organism>
<evidence type="ECO:0000256" key="1">
    <source>
        <dbReference type="SAM" id="Phobius"/>
    </source>
</evidence>
<name>A0ABX2MY13_9SPHN</name>
<sequence>MLRVASLCGIFVLVTANTPVLVPEVSQDRISIRGDFNGAQLLLFGAITYPPGTRNADQADIVVVLKGPVESIVVREKQQIAGIWINAASSEFRSAPGYYAVASSKPINEIVDDKTADIYELGLDHLQLSPAGAIDSRELDRFVGGLVDLNSRGELFKNLPNSVKITNNVLYQARINLPASVPVGDYTAETFLILDGRVAAAEVKEVTIEKIGMGRFITNLSQQYGFLYGLIAVFISVVLGWSAGYLFRKM</sequence>
<feature type="transmembrane region" description="Helical" evidence="1">
    <location>
        <begin position="225"/>
        <end position="247"/>
    </location>
</feature>
<keyword evidence="1" id="KW-1133">Transmembrane helix</keyword>
<protein>
    <submittedName>
        <fullName evidence="2">TIGR02186 family protein</fullName>
    </submittedName>
</protein>
<gene>
    <name evidence="2" type="ORF">HUO14_00260</name>
</gene>
<comment type="caution">
    <text evidence="2">The sequence shown here is derived from an EMBL/GenBank/DDBJ whole genome shotgun (WGS) entry which is preliminary data.</text>
</comment>
<dbReference type="Proteomes" id="UP000652427">
    <property type="component" value="Unassembled WGS sequence"/>
</dbReference>
<evidence type="ECO:0000313" key="3">
    <source>
        <dbReference type="Proteomes" id="UP000652427"/>
    </source>
</evidence>
<reference evidence="2 3" key="1">
    <citation type="submission" date="2020-06" db="EMBL/GenBank/DDBJ databases">
        <authorList>
            <person name="Kim S.-J."/>
            <person name="Park S.-J."/>
        </authorList>
    </citation>
    <scope>NUCLEOTIDE SEQUENCE [LARGE SCALE GENOMIC DNA]</scope>
    <source>
        <strain evidence="2 3">SW-151</strain>
    </source>
</reference>
<keyword evidence="3" id="KW-1185">Reference proteome</keyword>
<dbReference type="EMBL" id="JABWMH010000001">
    <property type="protein sequence ID" value="NVD26330.1"/>
    <property type="molecule type" value="Genomic_DNA"/>
</dbReference>
<accession>A0ABX2MY13</accession>
<keyword evidence="1" id="KW-0812">Transmembrane</keyword>